<gene>
    <name evidence="3" type="ORF">AMATHDRAFT_41548</name>
</gene>
<keyword evidence="4" id="KW-1185">Reference proteome</keyword>
<feature type="transmembrane region" description="Helical" evidence="2">
    <location>
        <begin position="103"/>
        <end position="126"/>
    </location>
</feature>
<protein>
    <submittedName>
        <fullName evidence="3">Uncharacterized protein</fullName>
    </submittedName>
</protein>
<evidence type="ECO:0000313" key="3">
    <source>
        <dbReference type="EMBL" id="PFH49433.1"/>
    </source>
</evidence>
<reference evidence="3 4" key="1">
    <citation type="submission" date="2014-02" db="EMBL/GenBank/DDBJ databases">
        <title>Transposable element dynamics among asymbiotic and ectomycorrhizal Amanita fungi.</title>
        <authorList>
            <consortium name="DOE Joint Genome Institute"/>
            <person name="Hess J."/>
            <person name="Skrede I."/>
            <person name="Wolfe B."/>
            <person name="LaButti K."/>
            <person name="Ohm R.A."/>
            <person name="Grigoriev I.V."/>
            <person name="Pringle A."/>
        </authorList>
    </citation>
    <scope>NUCLEOTIDE SEQUENCE [LARGE SCALE GENOMIC DNA]</scope>
    <source>
        <strain evidence="3 4">SKay4041</strain>
    </source>
</reference>
<name>A0A2A9NP32_9AGAR</name>
<evidence type="ECO:0000313" key="4">
    <source>
        <dbReference type="Proteomes" id="UP000242287"/>
    </source>
</evidence>
<dbReference type="OrthoDB" id="3049275at2759"/>
<keyword evidence="2" id="KW-0472">Membrane</keyword>
<dbReference type="Proteomes" id="UP000242287">
    <property type="component" value="Unassembled WGS sequence"/>
</dbReference>
<feature type="compositionally biased region" description="Acidic residues" evidence="1">
    <location>
        <begin position="326"/>
        <end position="335"/>
    </location>
</feature>
<evidence type="ECO:0000256" key="2">
    <source>
        <dbReference type="SAM" id="Phobius"/>
    </source>
</evidence>
<dbReference type="AlphaFoldDB" id="A0A2A9NP32"/>
<sequence length="422" mass="47455">MGGSGSKFSDLFYPDNPYRRARAQELHDDVKFICHQFAEVKEKRDVLLKSIEPKLNELMKKHGFNTTDELDSKLQTILNGDTLKEYNRIKKELESKDNFTNMVFKLTSIVGATTGVFLGGLVLAGIMTGAAALAALGMIGAVLAVIVVIAIFLSVFEGKEERDKMRKFIRELSQERVRAQAAYAAMNALCSQAYDIKLWLDEPLISGNEEIMTKLLSKNFKDKYDQSRRTHVVKYLEDYDRRRGSWINEDPDWQTGPEDILGSFKEHQGSPPMLPTLLKNIMGYTSVAPSLMGFNALIPITTYNPMVDYKLAEHRDSDTNVSTFNDLDEKDDADDPPPKIKFDYTSPDGSGTVELTYLTSDEASCQGIDSNNNKWRFEYESHVVPDNPTNIQVSHYLFSLVNCTAGKVFNSCRLNMISQSAG</sequence>
<feature type="transmembrane region" description="Helical" evidence="2">
    <location>
        <begin position="132"/>
        <end position="156"/>
    </location>
</feature>
<organism evidence="3 4">
    <name type="scientific">Amanita thiersii Skay4041</name>
    <dbReference type="NCBI Taxonomy" id="703135"/>
    <lineage>
        <taxon>Eukaryota</taxon>
        <taxon>Fungi</taxon>
        <taxon>Dikarya</taxon>
        <taxon>Basidiomycota</taxon>
        <taxon>Agaricomycotina</taxon>
        <taxon>Agaricomycetes</taxon>
        <taxon>Agaricomycetidae</taxon>
        <taxon>Agaricales</taxon>
        <taxon>Pluteineae</taxon>
        <taxon>Amanitaceae</taxon>
        <taxon>Amanita</taxon>
    </lineage>
</organism>
<evidence type="ECO:0000256" key="1">
    <source>
        <dbReference type="SAM" id="MobiDB-lite"/>
    </source>
</evidence>
<keyword evidence="2" id="KW-1133">Transmembrane helix</keyword>
<keyword evidence="2" id="KW-0812">Transmembrane</keyword>
<proteinExistence type="predicted"/>
<dbReference type="EMBL" id="KZ302029">
    <property type="protein sequence ID" value="PFH49433.1"/>
    <property type="molecule type" value="Genomic_DNA"/>
</dbReference>
<feature type="region of interest" description="Disordered" evidence="1">
    <location>
        <begin position="320"/>
        <end position="339"/>
    </location>
</feature>
<accession>A0A2A9NP32</accession>